<sequence length="149" mass="16604">MGIRGEGMVTAIDVRDAVIGALGEAFPGLPIHTETVDEGVVKPCFFVKDFPVAQSRIMGRRYARAHSFDIQYFPLSAIEPIEEAHDAAERLTEALEYIPLEVGQVRGTGMRYEFVDSVLHFFVNVNLYMFKPIMPVPLMGSVEVEEGIK</sequence>
<keyword evidence="2" id="KW-1185">Reference proteome</keyword>
<reference evidence="1 2" key="1">
    <citation type="submission" date="2018-09" db="EMBL/GenBank/DDBJ databases">
        <title>Cohnella cavernae sp. nov., isolated from a karst cave.</title>
        <authorList>
            <person name="Zhu H."/>
        </authorList>
    </citation>
    <scope>NUCLEOTIDE SEQUENCE [LARGE SCALE GENOMIC DNA]</scope>
    <source>
        <strain evidence="1 2">K2E09-144</strain>
    </source>
</reference>
<dbReference type="OrthoDB" id="2063617at2"/>
<dbReference type="InterPro" id="IPR049254">
    <property type="entry name" value="Phage_tail_terminator"/>
</dbReference>
<organism evidence="1 2">
    <name type="scientific">Cohnella faecalis</name>
    <dbReference type="NCBI Taxonomy" id="2315694"/>
    <lineage>
        <taxon>Bacteria</taxon>
        <taxon>Bacillati</taxon>
        <taxon>Bacillota</taxon>
        <taxon>Bacilli</taxon>
        <taxon>Bacillales</taxon>
        <taxon>Paenibacillaceae</taxon>
        <taxon>Cohnella</taxon>
    </lineage>
</organism>
<dbReference type="Proteomes" id="UP000266340">
    <property type="component" value="Unassembled WGS sequence"/>
</dbReference>
<accession>A0A398CEZ8</accession>
<dbReference type="AlphaFoldDB" id="A0A398CEZ8"/>
<comment type="caution">
    <text evidence="1">The sequence shown here is derived from an EMBL/GenBank/DDBJ whole genome shotgun (WGS) entry which is preliminary data.</text>
</comment>
<protein>
    <submittedName>
        <fullName evidence="1">Uncharacterized protein</fullName>
    </submittedName>
</protein>
<evidence type="ECO:0000313" key="1">
    <source>
        <dbReference type="EMBL" id="RIE01303.1"/>
    </source>
</evidence>
<proteinExistence type="predicted"/>
<name>A0A398CEZ8_9BACL</name>
<gene>
    <name evidence="1" type="ORF">D3H35_23250</name>
</gene>
<dbReference type="EMBL" id="QXJM01000040">
    <property type="protein sequence ID" value="RIE01303.1"/>
    <property type="molecule type" value="Genomic_DNA"/>
</dbReference>
<dbReference type="Pfam" id="PF20765">
    <property type="entry name" value="Phage_tail_terminator_8"/>
    <property type="match status" value="1"/>
</dbReference>
<evidence type="ECO:0000313" key="2">
    <source>
        <dbReference type="Proteomes" id="UP000266340"/>
    </source>
</evidence>
<dbReference type="RefSeq" id="WP_119151562.1">
    <property type="nucleotide sequence ID" value="NZ_JBHSOV010000041.1"/>
</dbReference>